<name>A0A3A6PFY4_9BACL</name>
<reference evidence="2 3" key="1">
    <citation type="submission" date="2018-09" db="EMBL/GenBank/DDBJ databases">
        <title>Paenibacillus aracenensis nov. sp. isolated from a cave in southern Spain.</title>
        <authorList>
            <person name="Jurado V."/>
            <person name="Gutierrez-Patricio S."/>
            <person name="Gonzalez-Pimentel J.L."/>
            <person name="Miller A.Z."/>
            <person name="Laiz L."/>
            <person name="Saiz-Jimenez C."/>
        </authorList>
    </citation>
    <scope>NUCLEOTIDE SEQUENCE [LARGE SCALE GENOMIC DNA]</scope>
    <source>
        <strain evidence="2 3">JCM 19203</strain>
    </source>
</reference>
<sequence>MSSLIGVFAIAAAAVWLEVPRLIHREHKRELVLFFILLAIGVALYSALVMEASLPNPFELVKIMFSWVM</sequence>
<dbReference type="RefSeq" id="WP_120109512.1">
    <property type="nucleotide sequence ID" value="NZ_QXQB01000002.1"/>
</dbReference>
<protein>
    <submittedName>
        <fullName evidence="2">Uncharacterized protein</fullName>
    </submittedName>
</protein>
<dbReference type="EMBL" id="QXQB01000002">
    <property type="protein sequence ID" value="RJX39765.1"/>
    <property type="molecule type" value="Genomic_DNA"/>
</dbReference>
<evidence type="ECO:0000313" key="2">
    <source>
        <dbReference type="EMBL" id="RJX39765.1"/>
    </source>
</evidence>
<dbReference type="Proteomes" id="UP000267798">
    <property type="component" value="Unassembled WGS sequence"/>
</dbReference>
<organism evidence="2 3">
    <name type="scientific">Paenibacillus pinisoli</name>
    <dbReference type="NCBI Taxonomy" id="1276110"/>
    <lineage>
        <taxon>Bacteria</taxon>
        <taxon>Bacillati</taxon>
        <taxon>Bacillota</taxon>
        <taxon>Bacilli</taxon>
        <taxon>Bacillales</taxon>
        <taxon>Paenibacillaceae</taxon>
        <taxon>Paenibacillus</taxon>
    </lineage>
</organism>
<comment type="caution">
    <text evidence="2">The sequence shown here is derived from an EMBL/GenBank/DDBJ whole genome shotgun (WGS) entry which is preliminary data.</text>
</comment>
<keyword evidence="3" id="KW-1185">Reference proteome</keyword>
<feature type="transmembrane region" description="Helical" evidence="1">
    <location>
        <begin position="33"/>
        <end position="54"/>
    </location>
</feature>
<keyword evidence="1" id="KW-0472">Membrane</keyword>
<keyword evidence="1" id="KW-1133">Transmembrane helix</keyword>
<proteinExistence type="predicted"/>
<evidence type="ECO:0000313" key="3">
    <source>
        <dbReference type="Proteomes" id="UP000267798"/>
    </source>
</evidence>
<dbReference type="AlphaFoldDB" id="A0A3A6PFY4"/>
<accession>A0A3A6PFY4</accession>
<dbReference type="OrthoDB" id="2112909at2"/>
<keyword evidence="1" id="KW-0812">Transmembrane</keyword>
<gene>
    <name evidence="2" type="ORF">D3P09_10225</name>
</gene>
<evidence type="ECO:0000256" key="1">
    <source>
        <dbReference type="SAM" id="Phobius"/>
    </source>
</evidence>